<evidence type="ECO:0000313" key="2">
    <source>
        <dbReference type="EMBL" id="EMY81413.1"/>
    </source>
</evidence>
<dbReference type="Pfam" id="PF14905">
    <property type="entry name" value="OMP_b-brl_3"/>
    <property type="match status" value="1"/>
</dbReference>
<gene>
    <name evidence="2" type="ORF">pgond44_06160</name>
</gene>
<accession>N1WZW0</accession>
<dbReference type="PATRIC" id="fig|1189619.4.peg.1273"/>
<dbReference type="EMBL" id="APLF01000005">
    <property type="protein sequence ID" value="EMY81413.1"/>
    <property type="molecule type" value="Genomic_DNA"/>
</dbReference>
<proteinExistence type="predicted"/>
<protein>
    <submittedName>
        <fullName evidence="2">Tonb-dependent receptor plug</fullName>
    </submittedName>
</protein>
<dbReference type="SUPFAM" id="SSF56935">
    <property type="entry name" value="Porins"/>
    <property type="match status" value="1"/>
</dbReference>
<evidence type="ECO:0000313" key="3">
    <source>
        <dbReference type="Proteomes" id="UP000012317"/>
    </source>
</evidence>
<sequence length="904" mass="104163">MFTTYHRLIAIKLIRFLWLLVIPLIPLSGTAQNDIISGKVVGENNTVLASANVTLVNDNGVILAFSISDDDGKFQIDIASINKTSNLYLEVLYLGYKKERQQFSETSSVYNFKLIPDATLLDEVVIRDKPLVERQGDTLEYNVSKFSKPEDRSIGDVLKRMPGIHVTSDGTIYYNNEEILNLYIHGDDLMAGKYGLASRVIRKEDIISVDIMRNHQPIKVLQDKVPSNKIAVNLVLKDEDSFKLSAQALLGAGLPKQYDLEITPILLNKTVKFLNHIAANNSGIDYRRDFKQLGTQNFISNKQSDEVAFSLSQGTVGSPDLPTEDYYINNSASINLNNLYTFKNDLKVRLNIQGLIDKNTLSYSNQLINYTANDTIIFDERQNLTNRPKILLSSINVMKNQKNFFFNNNLKINVSRNDDSSRLSFNDDSFSQNLSQNEFTISNDFNYIPKLSTKGIAEIRLITEYNTKDNKLNLRDGYQFPITQDEDYENVEQLLEIPTFYMDGFLSYKLPTSTIKQDYRLGYTRENREFNSTLLFNTTNESFIYDGDSGNALNWKKSKYYFISDFSVETKKIRASLNLPIFYQSINYSQKEYNLDKKDIGFFFNPNINFQYAFNVEKRLNFSYGHNTNFGNLSQVFRGVVLQNYRSLLSNNANLQRSDTDTFSLKYTLENSAELMFINGGITYRTLKINNILSSTIEDNIIRSELLPFGNTQNNLTLNLGFSKYLFAFKTKFSLNTQLSQSTFENIINDNLVPFKSNGILLSSNFSKSFLDIFTLDYTPRANWNFSRLEADDQNLSVESISYKTFRFEQNLNLTVTPAKEWNLKLNSNYISIKQNDFNSNTYFLLNLNFQHNLKNDKFELGIDVTNLFDVDEYRLYSITDNQQINTNFQLRGRMIIARLNWYL</sequence>
<organism evidence="2 3">
    <name type="scientific">Psychroflexus gondwanensis ACAM 44</name>
    <dbReference type="NCBI Taxonomy" id="1189619"/>
    <lineage>
        <taxon>Bacteria</taxon>
        <taxon>Pseudomonadati</taxon>
        <taxon>Bacteroidota</taxon>
        <taxon>Flavobacteriia</taxon>
        <taxon>Flavobacteriales</taxon>
        <taxon>Flavobacteriaceae</taxon>
        <taxon>Psychroflexus</taxon>
    </lineage>
</organism>
<feature type="domain" description="Outer membrane protein beta-barrel" evidence="1">
    <location>
        <begin position="499"/>
        <end position="902"/>
    </location>
</feature>
<dbReference type="STRING" id="1189619.pgond44_06160"/>
<keyword evidence="3" id="KW-1185">Reference proteome</keyword>
<dbReference type="RefSeq" id="WP_003438484.1">
    <property type="nucleotide sequence ID" value="NZ_APLF01000005.1"/>
</dbReference>
<comment type="caution">
    <text evidence="2">The sequence shown here is derived from an EMBL/GenBank/DDBJ whole genome shotgun (WGS) entry which is preliminary data.</text>
</comment>
<keyword evidence="2" id="KW-0675">Receptor</keyword>
<dbReference type="AlphaFoldDB" id="N1WZW0"/>
<name>N1WZW0_9FLAO</name>
<evidence type="ECO:0000259" key="1">
    <source>
        <dbReference type="Pfam" id="PF14905"/>
    </source>
</evidence>
<dbReference type="eggNOG" id="COG1629">
    <property type="taxonomic scope" value="Bacteria"/>
</dbReference>
<dbReference type="InterPro" id="IPR008969">
    <property type="entry name" value="CarboxyPept-like_regulatory"/>
</dbReference>
<dbReference type="InterPro" id="IPR041700">
    <property type="entry name" value="OMP_b-brl_3"/>
</dbReference>
<dbReference type="SUPFAM" id="SSF49464">
    <property type="entry name" value="Carboxypeptidase regulatory domain-like"/>
    <property type="match status" value="1"/>
</dbReference>
<reference evidence="2 3" key="1">
    <citation type="journal article" date="2014" name="Genome Biol. Evol.">
        <title>Extensive gene acquisition in the extremely psychrophilic bacterial species Psychroflexus torquis and the link to sea-ice ecosystem specialism.</title>
        <authorList>
            <person name="Feng S."/>
            <person name="Powell S.M."/>
            <person name="Wilson R."/>
            <person name="Bowman J.P."/>
        </authorList>
    </citation>
    <scope>NUCLEOTIDE SEQUENCE [LARGE SCALE GENOMIC DNA]</scope>
    <source>
        <strain evidence="2 3">ACAM 44</strain>
    </source>
</reference>
<dbReference type="Proteomes" id="UP000012317">
    <property type="component" value="Unassembled WGS sequence"/>
</dbReference>